<dbReference type="GO" id="GO:0008810">
    <property type="term" value="F:cellulase activity"/>
    <property type="evidence" value="ECO:0007669"/>
    <property type="project" value="UniProtKB-EC"/>
</dbReference>
<gene>
    <name evidence="5" type="ORF">SPSYN_00678</name>
</gene>
<accession>A0A9D2WS69</accession>
<evidence type="ECO:0000313" key="5">
    <source>
        <dbReference type="EMBL" id="KAF1085941.1"/>
    </source>
</evidence>
<dbReference type="Pfam" id="PF00395">
    <property type="entry name" value="SLH"/>
    <property type="match status" value="3"/>
</dbReference>
<feature type="domain" description="SLH" evidence="3">
    <location>
        <begin position="81"/>
        <end position="139"/>
    </location>
</feature>
<evidence type="ECO:0000313" key="6">
    <source>
        <dbReference type="Proteomes" id="UP000798488"/>
    </source>
</evidence>
<dbReference type="GO" id="GO:0016810">
    <property type="term" value="F:hydrolase activity, acting on carbon-nitrogen (but not peptide) bonds"/>
    <property type="evidence" value="ECO:0007669"/>
    <property type="project" value="InterPro"/>
</dbReference>
<reference evidence="5" key="1">
    <citation type="submission" date="2016-02" db="EMBL/GenBank/DDBJ databases">
        <title>Draft Genome Sequence of Sporotomaculum syntrophicum Strain FB, a Syntrophic Benzoate Degrader.</title>
        <authorList>
            <person name="Nobu M.K."/>
            <person name="Narihiro T."/>
            <person name="Qiu Y.-L."/>
            <person name="Ohashi A."/>
            <person name="Liu W.-T."/>
            <person name="Yuji S."/>
        </authorList>
    </citation>
    <scope>NUCLEOTIDE SEQUENCE</scope>
    <source>
        <strain evidence="5">FB</strain>
    </source>
</reference>
<dbReference type="CDD" id="cd10970">
    <property type="entry name" value="CE4_DAC_u1_6s"/>
    <property type="match status" value="1"/>
</dbReference>
<dbReference type="PROSITE" id="PS51677">
    <property type="entry name" value="NODB"/>
    <property type="match status" value="1"/>
</dbReference>
<dbReference type="Proteomes" id="UP000798488">
    <property type="component" value="Unassembled WGS sequence"/>
</dbReference>
<dbReference type="InterPro" id="IPR011330">
    <property type="entry name" value="Glyco_hydro/deAcase_b/a-brl"/>
</dbReference>
<keyword evidence="5" id="KW-0378">Hydrolase</keyword>
<dbReference type="EC" id="3.2.1.4" evidence="5"/>
<dbReference type="OrthoDB" id="2112962at2"/>
<keyword evidence="1" id="KW-0732">Signal</keyword>
<dbReference type="AlphaFoldDB" id="A0A9D2WS69"/>
<evidence type="ECO:0000259" key="4">
    <source>
        <dbReference type="PROSITE" id="PS51677"/>
    </source>
</evidence>
<feature type="domain" description="SLH" evidence="3">
    <location>
        <begin position="141"/>
        <end position="204"/>
    </location>
</feature>
<keyword evidence="5" id="KW-0326">Glycosidase</keyword>
<comment type="caution">
    <text evidence="5">The sequence shown here is derived from an EMBL/GenBank/DDBJ whole genome shotgun (WGS) entry which is preliminary data.</text>
</comment>
<evidence type="ECO:0000256" key="2">
    <source>
        <dbReference type="ARBA" id="ARBA00022737"/>
    </source>
</evidence>
<dbReference type="PANTHER" id="PTHR34216:SF7">
    <property type="entry name" value="POLY-BETA-1,6-N-ACETYL-D-GLUCOSAMINE N-DEACETYLASE"/>
    <property type="match status" value="1"/>
</dbReference>
<dbReference type="Pfam" id="PF01522">
    <property type="entry name" value="Polysacc_deac_1"/>
    <property type="match status" value="1"/>
</dbReference>
<sequence length="417" mass="47026">MILIMTFFCVFMFVFTVSAKPLSDISGHWAEDYINQLAGSSIMGGYPDGSFRPDANVTREEFVKCLIVALNIPINSSAKSSYADVYRTSWSYPYIETAVAAGILVPEEAVNGMLRPQEPIPRVEVAKLAVRALGLPIKSNYAGYDDGINIPSSYRGYVGVVKERHLMSGYPDGTFRAWNPVTRAEACVILIRLIYDAGKGAGLVTICYDHNQASIFDNAYPLHQKYGYPGVNYVIPPRVGDRGMMTLEQLRELERAGWETGSHSKNHLDFRVLKEREIRQQLYLSKDWLQENGLQYASFAYPFWFDTDPYPVVGEYYKSAVTCFGKSINTAPINRYKLERFMLDEGLSNDEMTDLLDQAVITGGWVIFYTHSVEVANQIPANHGTNQQRLEYLFQEIKKRGLTVVTISEGVKLKCNE</sequence>
<dbReference type="InterPro" id="IPR002509">
    <property type="entry name" value="NODB_dom"/>
</dbReference>
<feature type="domain" description="SLH" evidence="3">
    <location>
        <begin position="17"/>
        <end position="80"/>
    </location>
</feature>
<dbReference type="RefSeq" id="WP_161821095.1">
    <property type="nucleotide sequence ID" value="NZ_LSRS01000002.1"/>
</dbReference>
<dbReference type="GO" id="GO:0005975">
    <property type="term" value="P:carbohydrate metabolic process"/>
    <property type="evidence" value="ECO:0007669"/>
    <property type="project" value="InterPro"/>
</dbReference>
<protein>
    <submittedName>
        <fullName evidence="5">Endoglucanase</fullName>
        <ecNumber evidence="5">3.2.1.4</ecNumber>
    </submittedName>
</protein>
<keyword evidence="6" id="KW-1185">Reference proteome</keyword>
<dbReference type="InterPro" id="IPR051398">
    <property type="entry name" value="Polysacch_Deacetylase"/>
</dbReference>
<dbReference type="EMBL" id="LSRS01000002">
    <property type="protein sequence ID" value="KAF1085941.1"/>
    <property type="molecule type" value="Genomic_DNA"/>
</dbReference>
<evidence type="ECO:0000256" key="1">
    <source>
        <dbReference type="ARBA" id="ARBA00022729"/>
    </source>
</evidence>
<dbReference type="PROSITE" id="PS51272">
    <property type="entry name" value="SLH"/>
    <property type="match status" value="3"/>
</dbReference>
<name>A0A9D2WS69_9FIRM</name>
<dbReference type="Gene3D" id="3.20.20.370">
    <property type="entry name" value="Glycoside hydrolase/deacetylase"/>
    <property type="match status" value="1"/>
</dbReference>
<feature type="domain" description="NodB homology" evidence="4">
    <location>
        <begin position="202"/>
        <end position="405"/>
    </location>
</feature>
<dbReference type="InterPro" id="IPR001119">
    <property type="entry name" value="SLH_dom"/>
</dbReference>
<keyword evidence="2" id="KW-0677">Repeat</keyword>
<dbReference type="SUPFAM" id="SSF88713">
    <property type="entry name" value="Glycoside hydrolase/deacetylase"/>
    <property type="match status" value="1"/>
</dbReference>
<organism evidence="5 6">
    <name type="scientific">Sporotomaculum syntrophicum</name>
    <dbReference type="NCBI Taxonomy" id="182264"/>
    <lineage>
        <taxon>Bacteria</taxon>
        <taxon>Bacillati</taxon>
        <taxon>Bacillota</taxon>
        <taxon>Clostridia</taxon>
        <taxon>Eubacteriales</taxon>
        <taxon>Desulfallaceae</taxon>
        <taxon>Sporotomaculum</taxon>
    </lineage>
</organism>
<evidence type="ECO:0000259" key="3">
    <source>
        <dbReference type="PROSITE" id="PS51272"/>
    </source>
</evidence>
<proteinExistence type="predicted"/>
<dbReference type="PANTHER" id="PTHR34216">
    <property type="match status" value="1"/>
</dbReference>